<feature type="compositionally biased region" description="Basic and acidic residues" evidence="1">
    <location>
        <begin position="28"/>
        <end position="38"/>
    </location>
</feature>
<protein>
    <submittedName>
        <fullName evidence="2">Uncharacterized protein</fullName>
    </submittedName>
</protein>
<accession>A0A5B7FI46</accession>
<dbReference type="Proteomes" id="UP000324222">
    <property type="component" value="Unassembled WGS sequence"/>
</dbReference>
<evidence type="ECO:0000313" key="3">
    <source>
        <dbReference type="Proteomes" id="UP000324222"/>
    </source>
</evidence>
<gene>
    <name evidence="2" type="ORF">E2C01_039871</name>
</gene>
<organism evidence="2 3">
    <name type="scientific">Portunus trituberculatus</name>
    <name type="common">Swimming crab</name>
    <name type="synonym">Neptunus trituberculatus</name>
    <dbReference type="NCBI Taxonomy" id="210409"/>
    <lineage>
        <taxon>Eukaryota</taxon>
        <taxon>Metazoa</taxon>
        <taxon>Ecdysozoa</taxon>
        <taxon>Arthropoda</taxon>
        <taxon>Crustacea</taxon>
        <taxon>Multicrustacea</taxon>
        <taxon>Malacostraca</taxon>
        <taxon>Eumalacostraca</taxon>
        <taxon>Eucarida</taxon>
        <taxon>Decapoda</taxon>
        <taxon>Pleocyemata</taxon>
        <taxon>Brachyura</taxon>
        <taxon>Eubrachyura</taxon>
        <taxon>Portunoidea</taxon>
        <taxon>Portunidae</taxon>
        <taxon>Portuninae</taxon>
        <taxon>Portunus</taxon>
    </lineage>
</organism>
<sequence length="109" mass="12235">MNDAAEIAEESGVLMMCLHQHPTQGRTCRSEGEGEGRSGKKRRRGNRQEVLLQQEWTKSAGIMVSWLVGPAPITRPEEMSTSVQTANKEHFQKHRPPFSGTQFLSLQSE</sequence>
<feature type="compositionally biased region" description="Polar residues" evidence="1">
    <location>
        <begin position="99"/>
        <end position="109"/>
    </location>
</feature>
<reference evidence="2 3" key="1">
    <citation type="submission" date="2019-05" db="EMBL/GenBank/DDBJ databases">
        <title>Another draft genome of Portunus trituberculatus and its Hox gene families provides insights of decapod evolution.</title>
        <authorList>
            <person name="Jeong J.-H."/>
            <person name="Song I."/>
            <person name="Kim S."/>
            <person name="Choi T."/>
            <person name="Kim D."/>
            <person name="Ryu S."/>
            <person name="Kim W."/>
        </authorList>
    </citation>
    <scope>NUCLEOTIDE SEQUENCE [LARGE SCALE GENOMIC DNA]</scope>
    <source>
        <tissue evidence="2">Muscle</tissue>
    </source>
</reference>
<proteinExistence type="predicted"/>
<feature type="region of interest" description="Disordered" evidence="1">
    <location>
        <begin position="73"/>
        <end position="109"/>
    </location>
</feature>
<evidence type="ECO:0000256" key="1">
    <source>
        <dbReference type="SAM" id="MobiDB-lite"/>
    </source>
</evidence>
<comment type="caution">
    <text evidence="2">The sequence shown here is derived from an EMBL/GenBank/DDBJ whole genome shotgun (WGS) entry which is preliminary data.</text>
</comment>
<dbReference type="AlphaFoldDB" id="A0A5B7FI46"/>
<feature type="region of interest" description="Disordered" evidence="1">
    <location>
        <begin position="21"/>
        <end position="49"/>
    </location>
</feature>
<keyword evidence="3" id="KW-1185">Reference proteome</keyword>
<name>A0A5B7FI46_PORTR</name>
<evidence type="ECO:0000313" key="2">
    <source>
        <dbReference type="EMBL" id="MPC46162.1"/>
    </source>
</evidence>
<dbReference type="EMBL" id="VSRR010007074">
    <property type="protein sequence ID" value="MPC46162.1"/>
    <property type="molecule type" value="Genomic_DNA"/>
</dbReference>